<dbReference type="KEGG" id="otm:OSB_07610"/>
<evidence type="ECO:0000313" key="3">
    <source>
        <dbReference type="EMBL" id="AKS45322.1"/>
    </source>
</evidence>
<dbReference type="GO" id="GO:0016747">
    <property type="term" value="F:acyltransferase activity, transferring groups other than amino-acyl groups"/>
    <property type="evidence" value="ECO:0007669"/>
    <property type="project" value="InterPro"/>
</dbReference>
<accession>A0A0K0Y381</accession>
<dbReference type="AlphaFoldDB" id="A0A0K0Y381"/>
<name>A0A0K0Y381_9RHOB</name>
<dbReference type="CDD" id="cd04301">
    <property type="entry name" value="NAT_SF"/>
    <property type="match status" value="1"/>
</dbReference>
<dbReference type="InterPro" id="IPR000182">
    <property type="entry name" value="GNAT_dom"/>
</dbReference>
<dbReference type="PATRIC" id="fig|1458307.3.peg.772"/>
<dbReference type="Pfam" id="PF00583">
    <property type="entry name" value="Acetyltransf_1"/>
    <property type="match status" value="1"/>
</dbReference>
<evidence type="ECO:0000313" key="4">
    <source>
        <dbReference type="Proteomes" id="UP000067444"/>
    </source>
</evidence>
<dbReference type="Proteomes" id="UP000067444">
    <property type="component" value="Chromosome"/>
</dbReference>
<proteinExistence type="predicted"/>
<organism evidence="3 4">
    <name type="scientific">Octadecabacter temperatus</name>
    <dbReference type="NCBI Taxonomy" id="1458307"/>
    <lineage>
        <taxon>Bacteria</taxon>
        <taxon>Pseudomonadati</taxon>
        <taxon>Pseudomonadota</taxon>
        <taxon>Alphaproteobacteria</taxon>
        <taxon>Rhodobacterales</taxon>
        <taxon>Roseobacteraceae</taxon>
        <taxon>Octadecabacter</taxon>
    </lineage>
</organism>
<keyword evidence="4" id="KW-1185">Reference proteome</keyword>
<sequence>MNLIVRPIEVADHAAWDELYQAYAEFYGVDQTADMRERVFGWLTTHAHEVNGFCAELDGALVGITHYRVFARPLAAATGLFLDDLFVSPDARGTGAAGALIDAVRDVAKSDGHSVVRWITAKDNARARGLYDKIANETAWVTYDLNV</sequence>
<dbReference type="PROSITE" id="PS51186">
    <property type="entry name" value="GNAT"/>
    <property type="match status" value="1"/>
</dbReference>
<dbReference type="PANTHER" id="PTHR43877">
    <property type="entry name" value="AMINOALKYLPHOSPHONATE N-ACETYLTRANSFERASE-RELATED-RELATED"/>
    <property type="match status" value="1"/>
</dbReference>
<dbReference type="STRING" id="1458307.OSB_07610"/>
<dbReference type="Gene3D" id="3.40.630.30">
    <property type="match status" value="1"/>
</dbReference>
<dbReference type="InterPro" id="IPR016181">
    <property type="entry name" value="Acyl_CoA_acyltransferase"/>
</dbReference>
<dbReference type="PANTHER" id="PTHR43877:SF2">
    <property type="entry name" value="AMINOALKYLPHOSPHONATE N-ACETYLTRANSFERASE-RELATED"/>
    <property type="match status" value="1"/>
</dbReference>
<dbReference type="SUPFAM" id="SSF55729">
    <property type="entry name" value="Acyl-CoA N-acyltransferases (Nat)"/>
    <property type="match status" value="1"/>
</dbReference>
<keyword evidence="2" id="KW-0012">Acyltransferase</keyword>
<gene>
    <name evidence="3" type="ORF">OSB_07610</name>
</gene>
<keyword evidence="1 3" id="KW-0808">Transferase</keyword>
<protein>
    <submittedName>
        <fullName evidence="3">Acetyltransferase (GNAT) family protein</fullName>
    </submittedName>
</protein>
<dbReference type="EMBL" id="CP012160">
    <property type="protein sequence ID" value="AKS45322.1"/>
    <property type="molecule type" value="Genomic_DNA"/>
</dbReference>
<dbReference type="InterPro" id="IPR050832">
    <property type="entry name" value="Bact_Acetyltransf"/>
</dbReference>
<evidence type="ECO:0000256" key="1">
    <source>
        <dbReference type="ARBA" id="ARBA00022679"/>
    </source>
</evidence>
<evidence type="ECO:0000256" key="2">
    <source>
        <dbReference type="ARBA" id="ARBA00023315"/>
    </source>
</evidence>
<reference evidence="3 4" key="1">
    <citation type="journal article" date="2015" name="Genome Announc.">
        <title>Closed Genome Sequence of Octadecabacter temperatus SB1, the First Mesophilic Species of the Genus Octadecabacter.</title>
        <authorList>
            <person name="Voget S."/>
            <person name="Billerbeck S."/>
            <person name="Simon M."/>
            <person name="Daniel R."/>
        </authorList>
    </citation>
    <scope>NUCLEOTIDE SEQUENCE [LARGE SCALE GENOMIC DNA]</scope>
    <source>
        <strain evidence="3 4">SB1</strain>
    </source>
</reference>